<protein>
    <submittedName>
        <fullName evidence="2">Uncharacterized protein</fullName>
    </submittedName>
</protein>
<organism evidence="2 3">
    <name type="scientific">Ensete ventricosum</name>
    <name type="common">Abyssinian banana</name>
    <name type="synonym">Musa ensete</name>
    <dbReference type="NCBI Taxonomy" id="4639"/>
    <lineage>
        <taxon>Eukaryota</taxon>
        <taxon>Viridiplantae</taxon>
        <taxon>Streptophyta</taxon>
        <taxon>Embryophyta</taxon>
        <taxon>Tracheophyta</taxon>
        <taxon>Spermatophyta</taxon>
        <taxon>Magnoliopsida</taxon>
        <taxon>Liliopsida</taxon>
        <taxon>Zingiberales</taxon>
        <taxon>Musaceae</taxon>
        <taxon>Ensete</taxon>
    </lineage>
</organism>
<evidence type="ECO:0000313" key="3">
    <source>
        <dbReference type="Proteomes" id="UP000287651"/>
    </source>
</evidence>
<dbReference type="AlphaFoldDB" id="A0A426YCA5"/>
<evidence type="ECO:0000256" key="1">
    <source>
        <dbReference type="SAM" id="MobiDB-lite"/>
    </source>
</evidence>
<dbReference type="Proteomes" id="UP000287651">
    <property type="component" value="Unassembled WGS sequence"/>
</dbReference>
<comment type="caution">
    <text evidence="2">The sequence shown here is derived from an EMBL/GenBank/DDBJ whole genome shotgun (WGS) entry which is preliminary data.</text>
</comment>
<evidence type="ECO:0000313" key="2">
    <source>
        <dbReference type="EMBL" id="RRT49364.1"/>
    </source>
</evidence>
<name>A0A426YCA5_ENSVE</name>
<reference evidence="2 3" key="1">
    <citation type="journal article" date="2014" name="Agronomy (Basel)">
        <title>A Draft Genome Sequence for Ensete ventricosum, the Drought-Tolerant Tree Against Hunger.</title>
        <authorList>
            <person name="Harrison J."/>
            <person name="Moore K.A."/>
            <person name="Paszkiewicz K."/>
            <person name="Jones T."/>
            <person name="Grant M."/>
            <person name="Ambacheew D."/>
            <person name="Muzemil S."/>
            <person name="Studholme D.J."/>
        </authorList>
    </citation>
    <scope>NUCLEOTIDE SEQUENCE [LARGE SCALE GENOMIC DNA]</scope>
</reference>
<feature type="region of interest" description="Disordered" evidence="1">
    <location>
        <begin position="1"/>
        <end position="20"/>
    </location>
</feature>
<dbReference type="EMBL" id="AMZH03013385">
    <property type="protein sequence ID" value="RRT49364.1"/>
    <property type="molecule type" value="Genomic_DNA"/>
</dbReference>
<proteinExistence type="predicted"/>
<accession>A0A426YCA5</accession>
<gene>
    <name evidence="2" type="ORF">B296_00009613</name>
</gene>
<sequence length="128" mass="14351">MTTIVEEAADDDSNDRESFGRRQWRKLQRRHGQRKLQMCPSMAEEFAILSLGDGRSYTREQRQRSKLRMKATPSELSIGDGGSIRLVCRQWLRTKAAAGAGVSQGSKIGFMGLGWGHAREGRRGRGVD</sequence>